<name>A0A4P9XXM9_9FUNG</name>
<feature type="chain" id="PRO_5020213004" evidence="2">
    <location>
        <begin position="29"/>
        <end position="160"/>
    </location>
</feature>
<keyword evidence="2" id="KW-0732">Signal</keyword>
<dbReference type="AlphaFoldDB" id="A0A4P9XXM9"/>
<evidence type="ECO:0000256" key="1">
    <source>
        <dbReference type="SAM" id="Phobius"/>
    </source>
</evidence>
<organism evidence="3 4">
    <name type="scientific">Thamnocephalis sphaerospora</name>
    <dbReference type="NCBI Taxonomy" id="78915"/>
    <lineage>
        <taxon>Eukaryota</taxon>
        <taxon>Fungi</taxon>
        <taxon>Fungi incertae sedis</taxon>
        <taxon>Zoopagomycota</taxon>
        <taxon>Zoopagomycotina</taxon>
        <taxon>Zoopagomycetes</taxon>
        <taxon>Zoopagales</taxon>
        <taxon>Sigmoideomycetaceae</taxon>
        <taxon>Thamnocephalis</taxon>
    </lineage>
</organism>
<feature type="signal peptide" evidence="2">
    <location>
        <begin position="1"/>
        <end position="28"/>
    </location>
</feature>
<gene>
    <name evidence="3" type="ORF">THASP1DRAFT_21250</name>
</gene>
<keyword evidence="1" id="KW-0812">Transmembrane</keyword>
<keyword evidence="1" id="KW-1133">Transmembrane helix</keyword>
<accession>A0A4P9XXM9</accession>
<evidence type="ECO:0000313" key="3">
    <source>
        <dbReference type="EMBL" id="RKP11155.1"/>
    </source>
</evidence>
<proteinExistence type="predicted"/>
<keyword evidence="4" id="KW-1185">Reference proteome</keyword>
<evidence type="ECO:0000256" key="2">
    <source>
        <dbReference type="SAM" id="SignalP"/>
    </source>
</evidence>
<keyword evidence="1" id="KW-0472">Membrane</keyword>
<sequence length="160" mass="17911">MPTRRRYAQLCWAAARVLLLLPNYGTMAVRHARQHGATAWTLVAKQHVTRPANTQHAFTRLCAPTYTWASMNARCHHVAASKRDGVQAALQANRSRVHVPALPGAEAGDHAYRSRPTRRPRKPLQPMCLRLICLVAACTVWLCGVPYTIALRCRRPLQST</sequence>
<feature type="transmembrane region" description="Helical" evidence="1">
    <location>
        <begin position="129"/>
        <end position="150"/>
    </location>
</feature>
<dbReference type="Proteomes" id="UP000271241">
    <property type="component" value="Unassembled WGS sequence"/>
</dbReference>
<protein>
    <submittedName>
        <fullName evidence="3">Uncharacterized protein</fullName>
    </submittedName>
</protein>
<evidence type="ECO:0000313" key="4">
    <source>
        <dbReference type="Proteomes" id="UP000271241"/>
    </source>
</evidence>
<reference evidence="4" key="1">
    <citation type="journal article" date="2018" name="Nat. Microbiol.">
        <title>Leveraging single-cell genomics to expand the fungal tree of life.</title>
        <authorList>
            <person name="Ahrendt S.R."/>
            <person name="Quandt C.A."/>
            <person name="Ciobanu D."/>
            <person name="Clum A."/>
            <person name="Salamov A."/>
            <person name="Andreopoulos B."/>
            <person name="Cheng J.F."/>
            <person name="Woyke T."/>
            <person name="Pelin A."/>
            <person name="Henrissat B."/>
            <person name="Reynolds N.K."/>
            <person name="Benny G.L."/>
            <person name="Smith M.E."/>
            <person name="James T.Y."/>
            <person name="Grigoriev I.V."/>
        </authorList>
    </citation>
    <scope>NUCLEOTIDE SEQUENCE [LARGE SCALE GENOMIC DNA]</scope>
    <source>
        <strain evidence="4">RSA 1356</strain>
    </source>
</reference>
<dbReference type="EMBL" id="KZ992425">
    <property type="protein sequence ID" value="RKP11155.1"/>
    <property type="molecule type" value="Genomic_DNA"/>
</dbReference>